<organism evidence="3 4">
    <name type="scientific">Sphingomonas oligophenolica</name>
    <dbReference type="NCBI Taxonomy" id="301154"/>
    <lineage>
        <taxon>Bacteria</taxon>
        <taxon>Pseudomonadati</taxon>
        <taxon>Pseudomonadota</taxon>
        <taxon>Alphaproteobacteria</taxon>
        <taxon>Sphingomonadales</taxon>
        <taxon>Sphingomonadaceae</taxon>
        <taxon>Sphingomonas</taxon>
    </lineage>
</organism>
<keyword evidence="1" id="KW-0472">Membrane</keyword>
<dbReference type="RefSeq" id="WP_140869935.1">
    <property type="nucleotide sequence ID" value="NZ_RCZK01000004.1"/>
</dbReference>
<protein>
    <submittedName>
        <fullName evidence="3">Pilus assembly protein</fullName>
    </submittedName>
</protein>
<dbReference type="EMBL" id="RCZK01000004">
    <property type="protein sequence ID" value="TPG13189.1"/>
    <property type="molecule type" value="Genomic_DNA"/>
</dbReference>
<accession>A0A502CM23</accession>
<comment type="caution">
    <text evidence="3">The sequence shown here is derived from an EMBL/GenBank/DDBJ whole genome shotgun (WGS) entry which is preliminary data.</text>
</comment>
<gene>
    <name evidence="3" type="ORF">EAH84_07255</name>
</gene>
<evidence type="ECO:0000313" key="4">
    <source>
        <dbReference type="Proteomes" id="UP000318413"/>
    </source>
</evidence>
<keyword evidence="1" id="KW-1133">Transmembrane helix</keyword>
<reference evidence="3 4" key="1">
    <citation type="journal article" date="2019" name="Environ. Microbiol.">
        <title>Species interactions and distinct microbial communities in high Arctic permafrost affected cryosols are associated with the CH4 and CO2 gas fluxes.</title>
        <authorList>
            <person name="Altshuler I."/>
            <person name="Hamel J."/>
            <person name="Turney S."/>
            <person name="Magnuson E."/>
            <person name="Levesque R."/>
            <person name="Greer C."/>
            <person name="Whyte L.G."/>
        </authorList>
    </citation>
    <scope>NUCLEOTIDE SEQUENCE [LARGE SCALE GENOMIC DNA]</scope>
    <source>
        <strain evidence="3 4">S5.1</strain>
    </source>
</reference>
<feature type="transmembrane region" description="Helical" evidence="1">
    <location>
        <begin position="20"/>
        <end position="40"/>
    </location>
</feature>
<dbReference type="OrthoDB" id="7407543at2"/>
<dbReference type="AlphaFoldDB" id="A0A502CM23"/>
<evidence type="ECO:0000259" key="2">
    <source>
        <dbReference type="Pfam" id="PF07811"/>
    </source>
</evidence>
<dbReference type="Pfam" id="PF07811">
    <property type="entry name" value="TadE"/>
    <property type="match status" value="1"/>
</dbReference>
<feature type="domain" description="TadE-like" evidence="2">
    <location>
        <begin position="13"/>
        <end position="55"/>
    </location>
</feature>
<evidence type="ECO:0000256" key="1">
    <source>
        <dbReference type="SAM" id="Phobius"/>
    </source>
</evidence>
<keyword evidence="4" id="KW-1185">Reference proteome</keyword>
<evidence type="ECO:0000313" key="3">
    <source>
        <dbReference type="EMBL" id="TPG13189.1"/>
    </source>
</evidence>
<sequence>MKHWKSFYPNCEGSSAVEFAVAAPVILLMLFGILQLGVLFEARTGLKFAIDESARYAMIYPRPDDASIIKRFQDKQFGLVPSSLSTSIAHGTNADGDYADISAKYIVDVNFIFFRAPALHLAETRRAFQNTAQ</sequence>
<name>A0A502CM23_9SPHN</name>
<proteinExistence type="predicted"/>
<dbReference type="Proteomes" id="UP000318413">
    <property type="component" value="Unassembled WGS sequence"/>
</dbReference>
<dbReference type="InterPro" id="IPR012495">
    <property type="entry name" value="TadE-like_dom"/>
</dbReference>
<keyword evidence="1" id="KW-0812">Transmembrane</keyword>